<keyword evidence="2" id="KW-1185">Reference proteome</keyword>
<reference evidence="1 2" key="1">
    <citation type="submission" date="2022-10" db="EMBL/GenBank/DDBJ databases">
        <title>The complete genomes of actinobacterial strains from the NBC collection.</title>
        <authorList>
            <person name="Joergensen T.S."/>
            <person name="Alvarez Arevalo M."/>
            <person name="Sterndorff E.B."/>
            <person name="Faurdal D."/>
            <person name="Vuksanovic O."/>
            <person name="Mourched A.-S."/>
            <person name="Charusanti P."/>
            <person name="Shaw S."/>
            <person name="Blin K."/>
            <person name="Weber T."/>
        </authorList>
    </citation>
    <scope>NUCLEOTIDE SEQUENCE [LARGE SCALE GENOMIC DNA]</scope>
    <source>
        <strain evidence="1 2">NBC 01769</strain>
    </source>
</reference>
<name>A0ABZ1G3G0_9ACTN</name>
<protein>
    <submittedName>
        <fullName evidence="1">Uncharacterized protein</fullName>
    </submittedName>
</protein>
<dbReference type="EMBL" id="CP109114">
    <property type="protein sequence ID" value="WSC14340.1"/>
    <property type="molecule type" value="Genomic_DNA"/>
</dbReference>
<gene>
    <name evidence="1" type="ORF">OIE64_16820</name>
</gene>
<dbReference type="Proteomes" id="UP001330827">
    <property type="component" value="Chromosome"/>
</dbReference>
<sequence length="74" mass="8151">MSAETTSYTPLYDPEKDALFYAPSLSEALHQARKTLDEKAAANIHDRDAMIRAAVGLEMCLRQLVAALDKEAGR</sequence>
<proteinExistence type="predicted"/>
<evidence type="ECO:0000313" key="2">
    <source>
        <dbReference type="Proteomes" id="UP001330827"/>
    </source>
</evidence>
<evidence type="ECO:0000313" key="1">
    <source>
        <dbReference type="EMBL" id="WSC14340.1"/>
    </source>
</evidence>
<dbReference type="RefSeq" id="WP_326592810.1">
    <property type="nucleotide sequence ID" value="NZ_CP109114.1"/>
</dbReference>
<accession>A0ABZ1G3G0</accession>
<organism evidence="1 2">
    <name type="scientific">Streptomyces brevispora</name>
    <dbReference type="NCBI Taxonomy" id="887462"/>
    <lineage>
        <taxon>Bacteria</taxon>
        <taxon>Bacillati</taxon>
        <taxon>Actinomycetota</taxon>
        <taxon>Actinomycetes</taxon>
        <taxon>Kitasatosporales</taxon>
        <taxon>Streptomycetaceae</taxon>
        <taxon>Streptomyces</taxon>
    </lineage>
</organism>